<dbReference type="OrthoDB" id="408631at2759"/>
<comment type="similarity">
    <text evidence="1">Belongs to the type-B carboxylesterase/lipase family.</text>
</comment>
<reference evidence="8 9" key="1">
    <citation type="submission" date="2019-08" db="EMBL/GenBank/DDBJ databases">
        <title>Whole genome of Aphis craccivora.</title>
        <authorList>
            <person name="Voronova N.V."/>
            <person name="Shulinski R.S."/>
            <person name="Bandarenka Y.V."/>
            <person name="Zhorov D.G."/>
            <person name="Warner D."/>
        </authorList>
    </citation>
    <scope>NUCLEOTIDE SEQUENCE [LARGE SCALE GENOMIC DNA]</scope>
    <source>
        <strain evidence="8">180601</strain>
        <tissue evidence="8">Whole Body</tissue>
    </source>
</reference>
<evidence type="ECO:0000313" key="9">
    <source>
        <dbReference type="Proteomes" id="UP000478052"/>
    </source>
</evidence>
<evidence type="ECO:0000313" key="8">
    <source>
        <dbReference type="EMBL" id="KAF0766791.1"/>
    </source>
</evidence>
<dbReference type="InterPro" id="IPR050654">
    <property type="entry name" value="AChE-related_enzymes"/>
</dbReference>
<feature type="domain" description="Carboxylesterase type B" evidence="7">
    <location>
        <begin position="39"/>
        <end position="199"/>
    </location>
</feature>
<comment type="caution">
    <text evidence="8">The sequence shown here is derived from an EMBL/GenBank/DDBJ whole genome shotgun (WGS) entry which is preliminary data.</text>
</comment>
<dbReference type="InterPro" id="IPR029058">
    <property type="entry name" value="AB_hydrolase_fold"/>
</dbReference>
<evidence type="ECO:0000256" key="6">
    <source>
        <dbReference type="ARBA" id="ARBA00048484"/>
    </source>
</evidence>
<name>A0A6G0Z844_APHCR</name>
<evidence type="ECO:0000256" key="2">
    <source>
        <dbReference type="ARBA" id="ARBA00022487"/>
    </source>
</evidence>
<dbReference type="InterPro" id="IPR000997">
    <property type="entry name" value="Cholinesterase"/>
</dbReference>
<keyword evidence="5" id="KW-0325">Glycoprotein</keyword>
<evidence type="ECO:0000256" key="5">
    <source>
        <dbReference type="ARBA" id="ARBA00023180"/>
    </source>
</evidence>
<dbReference type="SUPFAM" id="SSF53474">
    <property type="entry name" value="alpha/beta-Hydrolases"/>
    <property type="match status" value="1"/>
</dbReference>
<sequence length="261" mass="30495">MLRTYFLLYDFVDFFDRTSATALPREKFIQIVNVIFKDRTQLERDAIIYQYSGWEKKEVDDIYSNQKQLSDVVADYFFVCPTNLFANIVSSRGARVYYYFFTHRTDSHLWGEWMGVLHGDEMQYVFGHPLNMSMPYNARERDLSIRIMEAFTRFSLTGTPVSDDIDWPLYNESKPIYHVWNAAEMHVGYGPRAAECQFWNGFFPKIAQALKESSKTTCEDYPDSMPTINENCTFTSSFATVNPQISFTIIFIFVLPAHGLF</sequence>
<dbReference type="GO" id="GO:0005886">
    <property type="term" value="C:plasma membrane"/>
    <property type="evidence" value="ECO:0007669"/>
    <property type="project" value="TreeGrafter"/>
</dbReference>
<keyword evidence="3" id="KW-0378">Hydrolase</keyword>
<accession>A0A6G0Z844</accession>
<dbReference type="PANTHER" id="PTHR43918:SF13">
    <property type="entry name" value="ACETYLCHOLINESTERASE"/>
    <property type="match status" value="1"/>
</dbReference>
<evidence type="ECO:0000256" key="3">
    <source>
        <dbReference type="ARBA" id="ARBA00022801"/>
    </source>
</evidence>
<dbReference type="PANTHER" id="PTHR43918">
    <property type="entry name" value="ACETYLCHOLINESTERASE"/>
    <property type="match status" value="1"/>
</dbReference>
<keyword evidence="2" id="KW-0719">Serine esterase</keyword>
<evidence type="ECO:0000256" key="1">
    <source>
        <dbReference type="ARBA" id="ARBA00005964"/>
    </source>
</evidence>
<dbReference type="GO" id="GO:0019695">
    <property type="term" value="P:choline metabolic process"/>
    <property type="evidence" value="ECO:0007669"/>
    <property type="project" value="TreeGrafter"/>
</dbReference>
<dbReference type="GO" id="GO:0003990">
    <property type="term" value="F:acetylcholinesterase activity"/>
    <property type="evidence" value="ECO:0007669"/>
    <property type="project" value="UniProtKB-EC"/>
</dbReference>
<protein>
    <submittedName>
        <fullName evidence="8">Acetylcholinesterase-like</fullName>
    </submittedName>
</protein>
<dbReference type="EMBL" id="VUJU01001106">
    <property type="protein sequence ID" value="KAF0766791.1"/>
    <property type="molecule type" value="Genomic_DNA"/>
</dbReference>
<dbReference type="InterPro" id="IPR002018">
    <property type="entry name" value="CarbesteraseB"/>
</dbReference>
<organism evidence="8 9">
    <name type="scientific">Aphis craccivora</name>
    <name type="common">Cowpea aphid</name>
    <dbReference type="NCBI Taxonomy" id="307492"/>
    <lineage>
        <taxon>Eukaryota</taxon>
        <taxon>Metazoa</taxon>
        <taxon>Ecdysozoa</taxon>
        <taxon>Arthropoda</taxon>
        <taxon>Hexapoda</taxon>
        <taxon>Insecta</taxon>
        <taxon>Pterygota</taxon>
        <taxon>Neoptera</taxon>
        <taxon>Paraneoptera</taxon>
        <taxon>Hemiptera</taxon>
        <taxon>Sternorrhyncha</taxon>
        <taxon>Aphidomorpha</taxon>
        <taxon>Aphidoidea</taxon>
        <taxon>Aphididae</taxon>
        <taxon>Aphidini</taxon>
        <taxon>Aphis</taxon>
        <taxon>Aphis</taxon>
    </lineage>
</organism>
<dbReference type="GO" id="GO:0005615">
    <property type="term" value="C:extracellular space"/>
    <property type="evidence" value="ECO:0007669"/>
    <property type="project" value="TreeGrafter"/>
</dbReference>
<keyword evidence="4" id="KW-1015">Disulfide bond</keyword>
<comment type="catalytic activity">
    <reaction evidence="6">
        <text>acetylcholine + H2O = choline + acetate + H(+)</text>
        <dbReference type="Rhea" id="RHEA:17561"/>
        <dbReference type="ChEBI" id="CHEBI:15354"/>
        <dbReference type="ChEBI" id="CHEBI:15355"/>
        <dbReference type="ChEBI" id="CHEBI:15377"/>
        <dbReference type="ChEBI" id="CHEBI:15378"/>
        <dbReference type="ChEBI" id="CHEBI:30089"/>
        <dbReference type="EC" id="3.1.1.7"/>
    </reaction>
</comment>
<dbReference type="PRINTS" id="PR00878">
    <property type="entry name" value="CHOLNESTRASE"/>
</dbReference>
<dbReference type="Proteomes" id="UP000478052">
    <property type="component" value="Unassembled WGS sequence"/>
</dbReference>
<gene>
    <name evidence="8" type="ORF">FWK35_00009800</name>
</gene>
<dbReference type="GO" id="GO:0006581">
    <property type="term" value="P:acetylcholine catabolic process"/>
    <property type="evidence" value="ECO:0007669"/>
    <property type="project" value="TreeGrafter"/>
</dbReference>
<evidence type="ECO:0000259" key="7">
    <source>
        <dbReference type="Pfam" id="PF00135"/>
    </source>
</evidence>
<proteinExistence type="inferred from homology"/>
<keyword evidence="9" id="KW-1185">Reference proteome</keyword>
<evidence type="ECO:0000256" key="4">
    <source>
        <dbReference type="ARBA" id="ARBA00023157"/>
    </source>
</evidence>
<dbReference type="AlphaFoldDB" id="A0A6G0Z844"/>
<dbReference type="Gene3D" id="3.40.50.1820">
    <property type="entry name" value="alpha/beta hydrolase"/>
    <property type="match status" value="1"/>
</dbReference>
<dbReference type="Pfam" id="PF00135">
    <property type="entry name" value="COesterase"/>
    <property type="match status" value="1"/>
</dbReference>